<dbReference type="InterPro" id="IPR005119">
    <property type="entry name" value="LysR_subst-bd"/>
</dbReference>
<keyword evidence="4" id="KW-0804">Transcription</keyword>
<organism evidence="6 7">
    <name type="scientific">Paenibacillus amylolyticus</name>
    <dbReference type="NCBI Taxonomy" id="1451"/>
    <lineage>
        <taxon>Bacteria</taxon>
        <taxon>Bacillati</taxon>
        <taxon>Bacillota</taxon>
        <taxon>Bacilli</taxon>
        <taxon>Bacillales</taxon>
        <taxon>Paenibacillaceae</taxon>
        <taxon>Paenibacillus</taxon>
    </lineage>
</organism>
<evidence type="ECO:0000256" key="1">
    <source>
        <dbReference type="ARBA" id="ARBA00009437"/>
    </source>
</evidence>
<dbReference type="SUPFAM" id="SSF53850">
    <property type="entry name" value="Periplasmic binding protein-like II"/>
    <property type="match status" value="1"/>
</dbReference>
<dbReference type="GO" id="GO:0003677">
    <property type="term" value="F:DNA binding"/>
    <property type="evidence" value="ECO:0007669"/>
    <property type="project" value="UniProtKB-KW"/>
</dbReference>
<dbReference type="CDD" id="cd05466">
    <property type="entry name" value="PBP2_LTTR_substrate"/>
    <property type="match status" value="1"/>
</dbReference>
<dbReference type="PROSITE" id="PS50931">
    <property type="entry name" value="HTH_LYSR"/>
    <property type="match status" value="1"/>
</dbReference>
<keyword evidence="3" id="KW-0238">DNA-binding</keyword>
<keyword evidence="2" id="KW-0805">Transcription regulation</keyword>
<feature type="domain" description="HTH lysR-type" evidence="5">
    <location>
        <begin position="1"/>
        <end position="57"/>
    </location>
</feature>
<name>A0ABD8APT2_PAEAM</name>
<dbReference type="Pfam" id="PF00126">
    <property type="entry name" value="HTH_1"/>
    <property type="match status" value="1"/>
</dbReference>
<evidence type="ECO:0000256" key="2">
    <source>
        <dbReference type="ARBA" id="ARBA00023015"/>
    </source>
</evidence>
<dbReference type="FunFam" id="1.10.10.10:FF:000001">
    <property type="entry name" value="LysR family transcriptional regulator"/>
    <property type="match status" value="1"/>
</dbReference>
<dbReference type="AlphaFoldDB" id="A0ABD8APT2"/>
<dbReference type="PANTHER" id="PTHR30126">
    <property type="entry name" value="HTH-TYPE TRANSCRIPTIONAL REGULATOR"/>
    <property type="match status" value="1"/>
</dbReference>
<dbReference type="EMBL" id="CP145892">
    <property type="protein sequence ID" value="WWP19607.1"/>
    <property type="molecule type" value="Genomic_DNA"/>
</dbReference>
<evidence type="ECO:0000256" key="3">
    <source>
        <dbReference type="ARBA" id="ARBA00023125"/>
    </source>
</evidence>
<dbReference type="InterPro" id="IPR036388">
    <property type="entry name" value="WH-like_DNA-bd_sf"/>
</dbReference>
<dbReference type="PRINTS" id="PR00039">
    <property type="entry name" value="HTHLYSR"/>
</dbReference>
<evidence type="ECO:0000259" key="5">
    <source>
        <dbReference type="PROSITE" id="PS50931"/>
    </source>
</evidence>
<proteinExistence type="inferred from homology"/>
<dbReference type="RefSeq" id="WP_338706966.1">
    <property type="nucleotide sequence ID" value="NZ_CP145892.1"/>
</dbReference>
<dbReference type="Gene3D" id="3.40.190.290">
    <property type="match status" value="1"/>
</dbReference>
<protein>
    <submittedName>
        <fullName evidence="6">LysR family transcriptional regulator</fullName>
    </submittedName>
</protein>
<dbReference type="PANTHER" id="PTHR30126:SF40">
    <property type="entry name" value="HTH-TYPE TRANSCRIPTIONAL REGULATOR GLTR"/>
    <property type="match status" value="1"/>
</dbReference>
<dbReference type="Pfam" id="PF03466">
    <property type="entry name" value="LysR_substrate"/>
    <property type="match status" value="1"/>
</dbReference>
<dbReference type="InterPro" id="IPR036390">
    <property type="entry name" value="WH_DNA-bd_sf"/>
</dbReference>
<dbReference type="InterPro" id="IPR000847">
    <property type="entry name" value="LysR_HTH_N"/>
</dbReference>
<dbReference type="GeneID" id="93478707"/>
<sequence>MFEELNAFAAVVEQSSLNRASKLLNLSQPALSRKIAKLEDELGVALFHRRGKRLELTSVGQFTYTYAVEQKQQQQKFLTMLAQYKDEEQSTITLGASLTTLQTTLPPLVNAFMEKHPNAELKLLTGKTHEIVSFVRDKKADVGIVASSISEVGLNCVPLFDDHLELVVPLTHPLSGKEAGMEHLQDLPMITFSKGTWYRKLTDDLFQRCAVMPDIRMEIDSFEAIIRLLPSAKAAALLPKSYLRPQLLADNDLVSVHLPQLQQTRRTTCMIYGEKEDLSETSRQWVKETAALFTAKALLPSRRATTPLP</sequence>
<dbReference type="Gene3D" id="1.10.10.10">
    <property type="entry name" value="Winged helix-like DNA-binding domain superfamily/Winged helix DNA-binding domain"/>
    <property type="match status" value="1"/>
</dbReference>
<comment type="similarity">
    <text evidence="1">Belongs to the LysR transcriptional regulatory family.</text>
</comment>
<gene>
    <name evidence="6" type="ORF">V6668_24540</name>
</gene>
<evidence type="ECO:0000256" key="4">
    <source>
        <dbReference type="ARBA" id="ARBA00023163"/>
    </source>
</evidence>
<evidence type="ECO:0000313" key="6">
    <source>
        <dbReference type="EMBL" id="WWP19607.1"/>
    </source>
</evidence>
<reference evidence="6 7" key="1">
    <citation type="submission" date="2024-02" db="EMBL/GenBank/DDBJ databases">
        <title>Complete sequences of two Paenibacillus sp. strains and one Lysinibacillus strain isolated from the environment on STAA medium highlight biotechnological potential.</title>
        <authorList>
            <person name="Attere S.A."/>
            <person name="Piche L.C."/>
            <person name="Intertaglia L."/>
            <person name="Lami R."/>
            <person name="Charette S.J."/>
            <person name="Vincent A.T."/>
        </authorList>
    </citation>
    <scope>NUCLEOTIDE SEQUENCE [LARGE SCALE GENOMIC DNA]</scope>
    <source>
        <strain evidence="6 7">Y5S-7</strain>
    </source>
</reference>
<evidence type="ECO:0000313" key="7">
    <source>
        <dbReference type="Proteomes" id="UP001364764"/>
    </source>
</evidence>
<dbReference type="SUPFAM" id="SSF46785">
    <property type="entry name" value="Winged helix' DNA-binding domain"/>
    <property type="match status" value="1"/>
</dbReference>
<dbReference type="Proteomes" id="UP001364764">
    <property type="component" value="Chromosome"/>
</dbReference>
<accession>A0ABD8APT2</accession>